<accession>A0A8R1V3Y4</accession>
<proteinExistence type="predicted"/>
<keyword evidence="2" id="KW-1185">Reference proteome</keyword>
<accession>A0A2A6C613</accession>
<reference evidence="2" key="1">
    <citation type="journal article" date="2008" name="Nat. Genet.">
        <title>The Pristionchus pacificus genome provides a unique perspective on nematode lifestyle and parasitism.</title>
        <authorList>
            <person name="Dieterich C."/>
            <person name="Clifton S.W."/>
            <person name="Schuster L.N."/>
            <person name="Chinwalla A."/>
            <person name="Delehaunty K."/>
            <person name="Dinkelacker I."/>
            <person name="Fulton L."/>
            <person name="Fulton R."/>
            <person name="Godfrey J."/>
            <person name="Minx P."/>
            <person name="Mitreva M."/>
            <person name="Roeseler W."/>
            <person name="Tian H."/>
            <person name="Witte H."/>
            <person name="Yang S.P."/>
            <person name="Wilson R.K."/>
            <person name="Sommer R.J."/>
        </authorList>
    </citation>
    <scope>NUCLEOTIDE SEQUENCE [LARGE SCALE GENOMIC DNA]</scope>
    <source>
        <strain evidence="2">PS312</strain>
    </source>
</reference>
<name>A0A2A6C613_PRIPA</name>
<reference evidence="1" key="2">
    <citation type="submission" date="2022-06" db="UniProtKB">
        <authorList>
            <consortium name="EnsemblMetazoa"/>
        </authorList>
    </citation>
    <scope>IDENTIFICATION</scope>
    <source>
        <strain evidence="1">PS312</strain>
    </source>
</reference>
<gene>
    <name evidence="1" type="primary">WBGene00281976</name>
</gene>
<dbReference type="AlphaFoldDB" id="A0A2A6C613"/>
<sequence>MPAAVMYHRPYRHHPGRQQWHLITVNSADGEYPATAAGAAAVAAHDVRETREYGEMRETAGIER</sequence>
<dbReference type="Proteomes" id="UP000005239">
    <property type="component" value="Unassembled WGS sequence"/>
</dbReference>
<evidence type="ECO:0000313" key="2">
    <source>
        <dbReference type="Proteomes" id="UP000005239"/>
    </source>
</evidence>
<organism evidence="1 2">
    <name type="scientific">Pristionchus pacificus</name>
    <name type="common">Parasitic nematode worm</name>
    <dbReference type="NCBI Taxonomy" id="54126"/>
    <lineage>
        <taxon>Eukaryota</taxon>
        <taxon>Metazoa</taxon>
        <taxon>Ecdysozoa</taxon>
        <taxon>Nematoda</taxon>
        <taxon>Chromadorea</taxon>
        <taxon>Rhabditida</taxon>
        <taxon>Rhabditina</taxon>
        <taxon>Diplogasteromorpha</taxon>
        <taxon>Diplogasteroidea</taxon>
        <taxon>Neodiplogasteridae</taxon>
        <taxon>Pristionchus</taxon>
    </lineage>
</organism>
<protein>
    <submittedName>
        <fullName evidence="1">Uncharacterized protein</fullName>
    </submittedName>
</protein>
<evidence type="ECO:0000313" key="1">
    <source>
        <dbReference type="EnsemblMetazoa" id="PPA43607.1"/>
    </source>
</evidence>
<dbReference type="EnsemblMetazoa" id="PPA43607.1">
    <property type="protein sequence ID" value="PPA43607.1"/>
    <property type="gene ID" value="WBGene00281976"/>
</dbReference>